<dbReference type="EC" id="2.7.10.2" evidence="3"/>
<dbReference type="Gene3D" id="3.30.200.20">
    <property type="entry name" value="Phosphorylase Kinase, domain 1"/>
    <property type="match status" value="1"/>
</dbReference>
<dbReference type="InterPro" id="IPR050339">
    <property type="entry name" value="CC_SR_Kinase"/>
</dbReference>
<dbReference type="GO" id="GO:0046872">
    <property type="term" value="F:metal ion binding"/>
    <property type="evidence" value="ECO:0007669"/>
    <property type="project" value="UniProtKB-KW"/>
</dbReference>
<proteinExistence type="inferred from homology"/>
<dbReference type="Pfam" id="PF00069">
    <property type="entry name" value="Pkinase"/>
    <property type="match status" value="1"/>
</dbReference>
<feature type="compositionally biased region" description="Polar residues" evidence="17">
    <location>
        <begin position="645"/>
        <end position="664"/>
    </location>
</feature>
<dbReference type="FunFam" id="3.30.200.20:FF:000115">
    <property type="entry name" value="Wee1-like kinase 2"/>
    <property type="match status" value="1"/>
</dbReference>
<dbReference type="GO" id="GO:0005634">
    <property type="term" value="C:nucleus"/>
    <property type="evidence" value="ECO:0007669"/>
    <property type="project" value="UniProtKB-SubCell"/>
</dbReference>
<evidence type="ECO:0000256" key="13">
    <source>
        <dbReference type="ARBA" id="ARBA00023186"/>
    </source>
</evidence>
<keyword evidence="6 16" id="KW-0547">Nucleotide-binding</keyword>
<dbReference type="SUPFAM" id="SSF101546">
    <property type="entry name" value="ASF1-like"/>
    <property type="match status" value="1"/>
</dbReference>
<keyword evidence="10" id="KW-0805">Transcription regulation</keyword>
<dbReference type="InterPro" id="IPR036747">
    <property type="entry name" value="ASF1-like_sf"/>
</dbReference>
<feature type="binding site" evidence="16">
    <location>
        <position position="222"/>
    </location>
    <ligand>
        <name>ATP</name>
        <dbReference type="ChEBI" id="CHEBI:30616"/>
    </ligand>
</feature>
<dbReference type="GO" id="GO:0006325">
    <property type="term" value="P:chromatin organization"/>
    <property type="evidence" value="ECO:0007669"/>
    <property type="project" value="InterPro"/>
</dbReference>
<dbReference type="InterPro" id="IPR006818">
    <property type="entry name" value="ASF1-like"/>
</dbReference>
<sequence length="700" mass="78465">MSFVRNLKEELAEQEDFDSSSGCDMSFEISNDESFMCSPKPIRGARKLEFTACNNNNNETPLPKNPSLSPPYKRIRALRLFDSPLTPRTIIQKSTTNSLPRSRLFGDKPRAVPSAYQKREEKPTANVNPFTPDGMLLSKKRRRSSRSLIDSPELKPTILNLNDSDSSDVEVEQPTKRVALRESNISRYHQEFLELELIGKGQFGSVYKCVNRLDGCVYAVKKSTKPVAGSAFEKTALNEVYAHAVLGKHQHVVRYYSAWAEDNHMIIQNEYCNCGSLADKIAKEPLSQQELRTMLLHVAEGLRYIHSEGLVHMDIKPANIFISREKKVRLNYDSHDDGFEELDENSMLEEELTYKIGDLGHVTSIQNPQVEEGDCRYLPAEILQDDYTHLPKADVFALGVTVIECLGGGPLPKNGEAWHALRRGEMPALRQKVGRDLLELVKQMIHPEPAKRPSPAQILQNRALSPDIGKSKAELTRELNAEKMRNEMLVKQLQEAAICIKTIASESVAKAPALTKVNSRLIDLEWKMIYVGSAESEEYDQVLESVFVGPIPEGKHMFVFQADPPNVSRIPENDAIGVTVVLLTCSYRNQEFIRVGYFINNEYSDLELRENLPSPPQFDKVMRNILASEPRVTRFKINWEETNAQEAVPVSEQNGGPGMSTSNAADCENAASAGPASAPVDMPTFNENSNSWATMECSFG</sequence>
<dbReference type="InterPro" id="IPR017441">
    <property type="entry name" value="Protein_kinase_ATP_BS"/>
</dbReference>
<evidence type="ECO:0000256" key="3">
    <source>
        <dbReference type="ARBA" id="ARBA00011903"/>
    </source>
</evidence>
<keyword evidence="20" id="KW-1185">Reference proteome</keyword>
<dbReference type="InterPro" id="IPR011009">
    <property type="entry name" value="Kinase-like_dom_sf"/>
</dbReference>
<comment type="similarity">
    <text evidence="15">Belongs to the protein kinase superfamily. Ser/Thr protein kinase family. GCN2 subfamily.</text>
</comment>
<feature type="region of interest" description="Disordered" evidence="17">
    <location>
        <begin position="645"/>
        <end position="682"/>
    </location>
</feature>
<keyword evidence="12" id="KW-0804">Transcription</keyword>
<dbReference type="InterPro" id="IPR008271">
    <property type="entry name" value="Ser/Thr_kinase_AS"/>
</dbReference>
<dbReference type="Gene3D" id="1.10.510.10">
    <property type="entry name" value="Transferase(Phosphotransferase) domain 1"/>
    <property type="match status" value="1"/>
</dbReference>
<keyword evidence="14" id="KW-0539">Nucleus</keyword>
<evidence type="ECO:0000256" key="16">
    <source>
        <dbReference type="PROSITE-ProRule" id="PRU10141"/>
    </source>
</evidence>
<dbReference type="GO" id="GO:0005737">
    <property type="term" value="C:cytoplasm"/>
    <property type="evidence" value="ECO:0007669"/>
    <property type="project" value="TreeGrafter"/>
</dbReference>
<evidence type="ECO:0000256" key="4">
    <source>
        <dbReference type="ARBA" id="ARBA00022679"/>
    </source>
</evidence>
<dbReference type="InterPro" id="IPR000719">
    <property type="entry name" value="Prot_kinase_dom"/>
</dbReference>
<evidence type="ECO:0000256" key="7">
    <source>
        <dbReference type="ARBA" id="ARBA00022777"/>
    </source>
</evidence>
<keyword evidence="13" id="KW-0143">Chaperone</keyword>
<keyword evidence="4" id="KW-0808">Transferase</keyword>
<evidence type="ECO:0000256" key="17">
    <source>
        <dbReference type="SAM" id="MobiDB-lite"/>
    </source>
</evidence>
<accession>A0A653CPX3</accession>
<dbReference type="OrthoDB" id="5337378at2759"/>
<dbReference type="PANTHER" id="PTHR11042">
    <property type="entry name" value="EUKARYOTIC TRANSLATION INITIATION FACTOR 2-ALPHA KINASE EIF2-ALPHA KINASE -RELATED"/>
    <property type="match status" value="1"/>
</dbReference>
<evidence type="ECO:0000259" key="18">
    <source>
        <dbReference type="PROSITE" id="PS50011"/>
    </source>
</evidence>
<evidence type="ECO:0000256" key="14">
    <source>
        <dbReference type="ARBA" id="ARBA00023242"/>
    </source>
</evidence>
<feature type="region of interest" description="Disordered" evidence="17">
    <location>
        <begin position="115"/>
        <end position="149"/>
    </location>
</feature>
<dbReference type="PROSITE" id="PS00108">
    <property type="entry name" value="PROTEIN_KINASE_ST"/>
    <property type="match status" value="1"/>
</dbReference>
<name>A0A653CPX3_CALMS</name>
<dbReference type="EMBL" id="CAACVG010008420">
    <property type="protein sequence ID" value="VEN49719.1"/>
    <property type="molecule type" value="Genomic_DNA"/>
</dbReference>
<dbReference type="GO" id="GO:0004715">
    <property type="term" value="F:non-membrane spanning protein tyrosine kinase activity"/>
    <property type="evidence" value="ECO:0007669"/>
    <property type="project" value="UniProtKB-EC"/>
</dbReference>
<evidence type="ECO:0000256" key="8">
    <source>
        <dbReference type="ARBA" id="ARBA00022840"/>
    </source>
</evidence>
<dbReference type="PROSITE" id="PS00107">
    <property type="entry name" value="PROTEIN_KINASE_ATP"/>
    <property type="match status" value="1"/>
</dbReference>
<comment type="subcellular location">
    <subcellularLocation>
        <location evidence="1">Nucleus</location>
    </subcellularLocation>
</comment>
<evidence type="ECO:0000256" key="15">
    <source>
        <dbReference type="ARBA" id="ARBA00037982"/>
    </source>
</evidence>
<protein>
    <recommendedName>
        <fullName evidence="3">non-specific protein-tyrosine kinase</fullName>
        <ecNumber evidence="3">2.7.10.2</ecNumber>
    </recommendedName>
</protein>
<dbReference type="Pfam" id="PF04729">
    <property type="entry name" value="ASF1_hist_chap"/>
    <property type="match status" value="1"/>
</dbReference>
<evidence type="ECO:0000256" key="2">
    <source>
        <dbReference type="ARBA" id="ARBA00006051"/>
    </source>
</evidence>
<evidence type="ECO:0000256" key="12">
    <source>
        <dbReference type="ARBA" id="ARBA00023163"/>
    </source>
</evidence>
<reference evidence="19 20" key="1">
    <citation type="submission" date="2019-01" db="EMBL/GenBank/DDBJ databases">
        <authorList>
            <person name="Sayadi A."/>
        </authorList>
    </citation>
    <scope>NUCLEOTIDE SEQUENCE [LARGE SCALE GENOMIC DNA]</scope>
</reference>
<dbReference type="SUPFAM" id="SSF56112">
    <property type="entry name" value="Protein kinase-like (PK-like)"/>
    <property type="match status" value="1"/>
</dbReference>
<dbReference type="PROSITE" id="PS50011">
    <property type="entry name" value="PROTEIN_KINASE_DOM"/>
    <property type="match status" value="1"/>
</dbReference>
<feature type="domain" description="Protein kinase" evidence="18">
    <location>
        <begin position="192"/>
        <end position="464"/>
    </location>
</feature>
<evidence type="ECO:0000256" key="6">
    <source>
        <dbReference type="ARBA" id="ARBA00022741"/>
    </source>
</evidence>
<evidence type="ECO:0000256" key="1">
    <source>
        <dbReference type="ARBA" id="ARBA00004123"/>
    </source>
</evidence>
<evidence type="ECO:0000256" key="5">
    <source>
        <dbReference type="ARBA" id="ARBA00022723"/>
    </source>
</evidence>
<evidence type="ECO:0000313" key="20">
    <source>
        <dbReference type="Proteomes" id="UP000410492"/>
    </source>
</evidence>
<keyword evidence="7" id="KW-0418">Kinase</keyword>
<keyword evidence="8 16" id="KW-0067">ATP-binding</keyword>
<dbReference type="SMART" id="SM00220">
    <property type="entry name" value="S_TKc"/>
    <property type="match status" value="1"/>
</dbReference>
<dbReference type="Gene3D" id="2.60.40.1490">
    <property type="entry name" value="Histone chaperone ASF1-like"/>
    <property type="match status" value="1"/>
</dbReference>
<dbReference type="GO" id="GO:0005524">
    <property type="term" value="F:ATP binding"/>
    <property type="evidence" value="ECO:0007669"/>
    <property type="project" value="UniProtKB-UniRule"/>
</dbReference>
<gene>
    <name evidence="19" type="ORF">CALMAC_LOCUS10744</name>
</gene>
<keyword evidence="11" id="KW-0829">Tyrosine-protein kinase</keyword>
<comment type="similarity">
    <text evidence="2">Belongs to the ASF1 family.</text>
</comment>
<dbReference type="Proteomes" id="UP000410492">
    <property type="component" value="Unassembled WGS sequence"/>
</dbReference>
<keyword evidence="9" id="KW-0460">Magnesium</keyword>
<dbReference type="PANTHER" id="PTHR11042:SF185">
    <property type="entry name" value="WEE1-LIKE PROTEIN KINASE"/>
    <property type="match status" value="1"/>
</dbReference>
<evidence type="ECO:0000256" key="10">
    <source>
        <dbReference type="ARBA" id="ARBA00023015"/>
    </source>
</evidence>
<organism evidence="19 20">
    <name type="scientific">Callosobruchus maculatus</name>
    <name type="common">Southern cowpea weevil</name>
    <name type="synonym">Pulse bruchid</name>
    <dbReference type="NCBI Taxonomy" id="64391"/>
    <lineage>
        <taxon>Eukaryota</taxon>
        <taxon>Metazoa</taxon>
        <taxon>Ecdysozoa</taxon>
        <taxon>Arthropoda</taxon>
        <taxon>Hexapoda</taxon>
        <taxon>Insecta</taxon>
        <taxon>Pterygota</taxon>
        <taxon>Neoptera</taxon>
        <taxon>Endopterygota</taxon>
        <taxon>Coleoptera</taxon>
        <taxon>Polyphaga</taxon>
        <taxon>Cucujiformia</taxon>
        <taxon>Chrysomeloidea</taxon>
        <taxon>Chrysomelidae</taxon>
        <taxon>Bruchinae</taxon>
        <taxon>Bruchini</taxon>
        <taxon>Callosobruchus</taxon>
    </lineage>
</organism>
<keyword evidence="5" id="KW-0479">Metal-binding</keyword>
<evidence type="ECO:0000256" key="11">
    <source>
        <dbReference type="ARBA" id="ARBA00023137"/>
    </source>
</evidence>
<evidence type="ECO:0000256" key="9">
    <source>
        <dbReference type="ARBA" id="ARBA00022842"/>
    </source>
</evidence>
<evidence type="ECO:0000313" key="19">
    <source>
        <dbReference type="EMBL" id="VEN49719.1"/>
    </source>
</evidence>
<dbReference type="AlphaFoldDB" id="A0A653CPX3"/>